<dbReference type="Gene3D" id="2.60.40.10">
    <property type="entry name" value="Immunoglobulins"/>
    <property type="match status" value="1"/>
</dbReference>
<sequence length="422" mass="45799">MAQRPAAPTLSPAPDNNKLAYLEFDVPTAGAPTHAMVYVHDDVTDRTLMYDGQTQKLLLNGERGKLLTLEENGRTSRRKRLTVAGLWAGTFTATVAFRAADDLEFGPTSPDSAPLERAPAPACGAPMLEPVSDTQIRVHFAVPHGCESACVEFYEDGSRPGLSGRSVDPRTCTLRKFGESGPPFAVTGDTTIVVNNLSSKISYSVNVRAHNGIDWGDDSPSSKPMRLADYKPRVPCVPVVDQISSDSVRVFCAPLSNCTDAIIFFKNGRDLMMVDSSRGNMLSRLENWRKASPRADCYKGVVVPGLSPDTEYEVYCKQGNVFGWSSGSPSVPGCKFRTLSDVEITGTQTQAERDLELRRQAVDADADDDPPPASQPVKKEKKNGYAVDGFVVDTDDEEAPAAEPAAKRRKGTPPWDWTTAPL</sequence>
<dbReference type="InterPro" id="IPR003961">
    <property type="entry name" value="FN3_dom"/>
</dbReference>
<accession>A0A7S3ZN13</accession>
<dbReference type="InterPro" id="IPR036116">
    <property type="entry name" value="FN3_sf"/>
</dbReference>
<keyword evidence="5" id="KW-1185">Reference proteome</keyword>
<protein>
    <recommendedName>
        <fullName evidence="2">Fibronectin type-III domain-containing protein</fullName>
    </recommendedName>
</protein>
<name>A0A7S3ZN13_9STRA</name>
<dbReference type="OrthoDB" id="10679093at2759"/>
<organism evidence="3">
    <name type="scientific">Pelagomonas calceolata</name>
    <dbReference type="NCBI Taxonomy" id="35677"/>
    <lineage>
        <taxon>Eukaryota</taxon>
        <taxon>Sar</taxon>
        <taxon>Stramenopiles</taxon>
        <taxon>Ochrophyta</taxon>
        <taxon>Pelagophyceae</taxon>
        <taxon>Pelagomonadales</taxon>
        <taxon>Pelagomonadaceae</taxon>
        <taxon>Pelagomonas</taxon>
    </lineage>
</organism>
<dbReference type="Proteomes" id="UP000789595">
    <property type="component" value="Unassembled WGS sequence"/>
</dbReference>
<dbReference type="AlphaFoldDB" id="A0A7S3ZN13"/>
<evidence type="ECO:0000259" key="2">
    <source>
        <dbReference type="SMART" id="SM00060"/>
    </source>
</evidence>
<dbReference type="EMBL" id="CAKKNE010000005">
    <property type="protein sequence ID" value="CAH0376231.1"/>
    <property type="molecule type" value="Genomic_DNA"/>
</dbReference>
<dbReference type="SMART" id="SM00060">
    <property type="entry name" value="FN3"/>
    <property type="match status" value="2"/>
</dbReference>
<proteinExistence type="predicted"/>
<feature type="domain" description="Fibronectin type-III" evidence="2">
    <location>
        <begin position="119"/>
        <end position="216"/>
    </location>
</feature>
<evidence type="ECO:0000313" key="4">
    <source>
        <dbReference type="EMBL" id="CAH0376231.1"/>
    </source>
</evidence>
<gene>
    <name evidence="3" type="ORF">PCAL00307_LOCUS3448</name>
    <name evidence="4" type="ORF">PECAL_5P07970</name>
</gene>
<evidence type="ECO:0000313" key="5">
    <source>
        <dbReference type="Proteomes" id="UP000789595"/>
    </source>
</evidence>
<feature type="domain" description="Fibronectin type-III" evidence="2">
    <location>
        <begin position="232"/>
        <end position="325"/>
    </location>
</feature>
<dbReference type="EMBL" id="HBIW01004228">
    <property type="protein sequence ID" value="CAE0688014.1"/>
    <property type="molecule type" value="Transcribed_RNA"/>
</dbReference>
<feature type="region of interest" description="Disordered" evidence="1">
    <location>
        <begin position="361"/>
        <end position="422"/>
    </location>
</feature>
<reference evidence="4" key="2">
    <citation type="submission" date="2021-11" db="EMBL/GenBank/DDBJ databases">
        <authorList>
            <consortium name="Genoscope - CEA"/>
            <person name="William W."/>
        </authorList>
    </citation>
    <scope>NUCLEOTIDE SEQUENCE</scope>
</reference>
<evidence type="ECO:0000313" key="3">
    <source>
        <dbReference type="EMBL" id="CAE0688014.1"/>
    </source>
</evidence>
<reference evidence="3" key="1">
    <citation type="submission" date="2021-01" db="EMBL/GenBank/DDBJ databases">
        <authorList>
            <person name="Corre E."/>
            <person name="Pelletier E."/>
            <person name="Niang G."/>
            <person name="Scheremetjew M."/>
            <person name="Finn R."/>
            <person name="Kale V."/>
            <person name="Holt S."/>
            <person name="Cochrane G."/>
            <person name="Meng A."/>
            <person name="Brown T."/>
            <person name="Cohen L."/>
        </authorList>
    </citation>
    <scope>NUCLEOTIDE SEQUENCE</scope>
    <source>
        <strain evidence="3">CCMP1756</strain>
    </source>
</reference>
<dbReference type="SUPFAM" id="SSF49265">
    <property type="entry name" value="Fibronectin type III"/>
    <property type="match status" value="1"/>
</dbReference>
<evidence type="ECO:0000256" key="1">
    <source>
        <dbReference type="SAM" id="MobiDB-lite"/>
    </source>
</evidence>
<dbReference type="InterPro" id="IPR013783">
    <property type="entry name" value="Ig-like_fold"/>
</dbReference>